<organism evidence="2 3">
    <name type="scientific">Kineosphaera limosa NBRC 100340</name>
    <dbReference type="NCBI Taxonomy" id="1184609"/>
    <lineage>
        <taxon>Bacteria</taxon>
        <taxon>Bacillati</taxon>
        <taxon>Actinomycetota</taxon>
        <taxon>Actinomycetes</taxon>
        <taxon>Micrococcales</taxon>
        <taxon>Dermatophilaceae</taxon>
        <taxon>Kineosphaera</taxon>
    </lineage>
</organism>
<proteinExistence type="predicted"/>
<dbReference type="EMBL" id="BAHD01000014">
    <property type="protein sequence ID" value="GAB94880.1"/>
    <property type="molecule type" value="Genomic_DNA"/>
</dbReference>
<reference evidence="2 3" key="1">
    <citation type="submission" date="2012-08" db="EMBL/GenBank/DDBJ databases">
        <title>Whole genome shotgun sequence of Kineosphaera limosa NBRC 100340.</title>
        <authorList>
            <person name="Yoshida I."/>
            <person name="Isaki S."/>
            <person name="Hosoyama A."/>
            <person name="Tsuchikane K."/>
            <person name="Katsumata H."/>
            <person name="Ando Y."/>
            <person name="Ohji S."/>
            <person name="Hamada M."/>
            <person name="Tamura T."/>
            <person name="Yamazoe A."/>
            <person name="Yamazaki S."/>
            <person name="Fujita N."/>
        </authorList>
    </citation>
    <scope>NUCLEOTIDE SEQUENCE [LARGE SCALE GENOMIC DNA]</scope>
    <source>
        <strain evidence="2 3">NBRC 100340</strain>
    </source>
</reference>
<dbReference type="OrthoDB" id="9800872at2"/>
<sequence length="105" mass="10977">MREVPLDALIEAHPLGATVLDVREQQEYLSGHVPGAIHIPMGEVPARLQDVPHAQPLYVICASGGRSQVSAAQLEAAGYEAVSVQEGTKGWIARGQAVVTGGSPN</sequence>
<accession>K6W6S0</accession>
<dbReference type="InterPro" id="IPR050229">
    <property type="entry name" value="GlpE_sulfurtransferase"/>
</dbReference>
<dbReference type="eggNOG" id="COG0607">
    <property type="taxonomic scope" value="Bacteria"/>
</dbReference>
<dbReference type="PANTHER" id="PTHR43031">
    <property type="entry name" value="FAD-DEPENDENT OXIDOREDUCTASE"/>
    <property type="match status" value="1"/>
</dbReference>
<feature type="domain" description="Rhodanese" evidence="1">
    <location>
        <begin position="16"/>
        <end position="100"/>
    </location>
</feature>
<dbReference type="Proteomes" id="UP000008366">
    <property type="component" value="Unassembled WGS sequence"/>
</dbReference>
<dbReference type="STRING" id="1184609.KILIM_014_00150"/>
<evidence type="ECO:0000313" key="3">
    <source>
        <dbReference type="Proteomes" id="UP000008366"/>
    </source>
</evidence>
<evidence type="ECO:0000259" key="1">
    <source>
        <dbReference type="PROSITE" id="PS50206"/>
    </source>
</evidence>
<dbReference type="GO" id="GO:0004792">
    <property type="term" value="F:thiosulfate-cyanide sulfurtransferase activity"/>
    <property type="evidence" value="ECO:0007669"/>
    <property type="project" value="InterPro"/>
</dbReference>
<dbReference type="PROSITE" id="PS50206">
    <property type="entry name" value="RHODANESE_3"/>
    <property type="match status" value="1"/>
</dbReference>
<dbReference type="PANTHER" id="PTHR43031:SF1">
    <property type="entry name" value="PYRIDINE NUCLEOTIDE-DISULPHIDE OXIDOREDUCTASE"/>
    <property type="match status" value="1"/>
</dbReference>
<keyword evidence="3" id="KW-1185">Reference proteome</keyword>
<protein>
    <recommendedName>
        <fullName evidence="1">Rhodanese domain-containing protein</fullName>
    </recommendedName>
</protein>
<name>K6W6S0_9MICO</name>
<dbReference type="PROSITE" id="PS00380">
    <property type="entry name" value="RHODANESE_1"/>
    <property type="match status" value="1"/>
</dbReference>
<dbReference type="SMART" id="SM00450">
    <property type="entry name" value="RHOD"/>
    <property type="match status" value="1"/>
</dbReference>
<dbReference type="Gene3D" id="3.40.250.10">
    <property type="entry name" value="Rhodanese-like domain"/>
    <property type="match status" value="1"/>
</dbReference>
<dbReference type="InterPro" id="IPR036873">
    <property type="entry name" value="Rhodanese-like_dom_sf"/>
</dbReference>
<gene>
    <name evidence="2" type="ORF">KILIM_014_00150</name>
</gene>
<evidence type="ECO:0000313" key="2">
    <source>
        <dbReference type="EMBL" id="GAB94880.1"/>
    </source>
</evidence>
<dbReference type="RefSeq" id="WP_006591412.1">
    <property type="nucleotide sequence ID" value="NZ_BAHD01000014.1"/>
</dbReference>
<dbReference type="SUPFAM" id="SSF52821">
    <property type="entry name" value="Rhodanese/Cell cycle control phosphatase"/>
    <property type="match status" value="1"/>
</dbReference>
<dbReference type="Pfam" id="PF00581">
    <property type="entry name" value="Rhodanese"/>
    <property type="match status" value="1"/>
</dbReference>
<dbReference type="InterPro" id="IPR001307">
    <property type="entry name" value="Thiosulphate_STrfase_CS"/>
</dbReference>
<comment type="caution">
    <text evidence="2">The sequence shown here is derived from an EMBL/GenBank/DDBJ whole genome shotgun (WGS) entry which is preliminary data.</text>
</comment>
<dbReference type="CDD" id="cd00158">
    <property type="entry name" value="RHOD"/>
    <property type="match status" value="1"/>
</dbReference>
<dbReference type="InterPro" id="IPR001763">
    <property type="entry name" value="Rhodanese-like_dom"/>
</dbReference>
<dbReference type="AlphaFoldDB" id="K6W6S0"/>